<dbReference type="PANTHER" id="PTHR42659">
    <property type="entry name" value="XANTHINE DEHYDROGENASE SUBUNIT C-RELATED"/>
    <property type="match status" value="1"/>
</dbReference>
<evidence type="ECO:0000313" key="3">
    <source>
        <dbReference type="EMBL" id="PHV67595.1"/>
    </source>
</evidence>
<protein>
    <submittedName>
        <fullName evidence="3">Molybdopterin dehydrogenase</fullName>
    </submittedName>
</protein>
<dbReference type="SMART" id="SM01092">
    <property type="entry name" value="CO_deh_flav_C"/>
    <property type="match status" value="1"/>
</dbReference>
<name>A0A2G3PP79_WILMA</name>
<comment type="caution">
    <text evidence="3">The sequence shown here is derived from an EMBL/GenBank/DDBJ whole genome shotgun (WGS) entry which is preliminary data.</text>
</comment>
<proteinExistence type="predicted"/>
<reference evidence="3 4" key="1">
    <citation type="submission" date="2017-10" db="EMBL/GenBank/DDBJ databases">
        <title>The draft genome sequence of Williamsia sp. BULT 1.1 isolated from the semi-arid grassland soils from South Africa.</title>
        <authorList>
            <person name="Kabwe M.H."/>
            <person name="Govender N."/>
            <person name="Mutseka Lunga P."/>
            <person name="Vikram S."/>
            <person name="Makhalanyane T.P."/>
        </authorList>
    </citation>
    <scope>NUCLEOTIDE SEQUENCE [LARGE SCALE GENOMIC DNA]</scope>
    <source>
        <strain evidence="3 4">BULT 1.1</strain>
    </source>
</reference>
<evidence type="ECO:0000256" key="1">
    <source>
        <dbReference type="ARBA" id="ARBA00023002"/>
    </source>
</evidence>
<gene>
    <name evidence="3" type="ORF">CSW57_07930</name>
</gene>
<evidence type="ECO:0000313" key="4">
    <source>
        <dbReference type="Proteomes" id="UP000225108"/>
    </source>
</evidence>
<dbReference type="InterPro" id="IPR016166">
    <property type="entry name" value="FAD-bd_PCMH"/>
</dbReference>
<dbReference type="Pfam" id="PF03450">
    <property type="entry name" value="CO_deh_flav_C"/>
    <property type="match status" value="1"/>
</dbReference>
<dbReference type="SUPFAM" id="SSF56176">
    <property type="entry name" value="FAD-binding/transporter-associated domain-like"/>
    <property type="match status" value="1"/>
</dbReference>
<dbReference type="InterPro" id="IPR036318">
    <property type="entry name" value="FAD-bd_PCMH-like_sf"/>
</dbReference>
<sequence length="332" mass="35235">MKTFEYTTPQNTEEAMLRLGSDPGARILAGGTNLVDLMKLGVVAPTTLVDIGGLPLDDVTITETGALRIGANVPNSDLAAHPLVRSRYPVLSQALLAGASGQLRNMATTGGNLFQRTRCPYFMDPGKACNKREPGTGCSAVNGLNRDMAILGASDKCVATHPSDMAVAMAVLEPDLDVLGPAGPRSVPFDDLYRLPGEQPQLDTTLDRDDLVTSLTIPDNPAAQFSTYRKVRDRASFAFALVSVAAILDVEDGVVADVRIALGGVAHKPWRARRAEEALRGQAVGRAEFARAVDSELADAEPLSSNGFKIPLVRSVVTQALMGLVDEQEASR</sequence>
<dbReference type="InterPro" id="IPR036683">
    <property type="entry name" value="CO_DH_flav_C_dom_sf"/>
</dbReference>
<dbReference type="Pfam" id="PF00941">
    <property type="entry name" value="FAD_binding_5"/>
    <property type="match status" value="1"/>
</dbReference>
<evidence type="ECO:0000259" key="2">
    <source>
        <dbReference type="PROSITE" id="PS51387"/>
    </source>
</evidence>
<keyword evidence="1" id="KW-0560">Oxidoreductase</keyword>
<dbReference type="Gene3D" id="3.30.390.50">
    <property type="entry name" value="CO dehydrogenase flavoprotein, C-terminal domain"/>
    <property type="match status" value="1"/>
</dbReference>
<dbReference type="SUPFAM" id="SSF55447">
    <property type="entry name" value="CO dehydrogenase flavoprotein C-terminal domain-like"/>
    <property type="match status" value="1"/>
</dbReference>
<dbReference type="Gene3D" id="3.30.43.10">
    <property type="entry name" value="Uridine Diphospho-n-acetylenolpyruvylglucosamine Reductase, domain 2"/>
    <property type="match status" value="1"/>
</dbReference>
<dbReference type="InterPro" id="IPR016167">
    <property type="entry name" value="FAD-bd_PCMH_sub1"/>
</dbReference>
<dbReference type="PANTHER" id="PTHR42659:SF1">
    <property type="entry name" value="OXIDOREDUCTASE"/>
    <property type="match status" value="1"/>
</dbReference>
<dbReference type="PROSITE" id="PS51387">
    <property type="entry name" value="FAD_PCMH"/>
    <property type="match status" value="1"/>
</dbReference>
<feature type="domain" description="FAD-binding PCMH-type" evidence="2">
    <location>
        <begin position="1"/>
        <end position="222"/>
    </location>
</feature>
<dbReference type="InterPro" id="IPR005107">
    <property type="entry name" value="CO_DH_flav_C"/>
</dbReference>
<dbReference type="InterPro" id="IPR002346">
    <property type="entry name" value="Mopterin_DH_FAD-bd"/>
</dbReference>
<accession>A0A2G3PP79</accession>
<dbReference type="EMBL" id="PEBD01000005">
    <property type="protein sequence ID" value="PHV67595.1"/>
    <property type="molecule type" value="Genomic_DNA"/>
</dbReference>
<dbReference type="Gene3D" id="3.30.465.10">
    <property type="match status" value="2"/>
</dbReference>
<dbReference type="RefSeq" id="WP_099382281.1">
    <property type="nucleotide sequence ID" value="NZ_PEBD01000005.1"/>
</dbReference>
<dbReference type="InterPro" id="IPR016169">
    <property type="entry name" value="FAD-bd_PCMH_sub2"/>
</dbReference>
<dbReference type="GO" id="GO:0016491">
    <property type="term" value="F:oxidoreductase activity"/>
    <property type="evidence" value="ECO:0007669"/>
    <property type="project" value="UniProtKB-KW"/>
</dbReference>
<dbReference type="AlphaFoldDB" id="A0A2G3PP79"/>
<dbReference type="Proteomes" id="UP000225108">
    <property type="component" value="Unassembled WGS sequence"/>
</dbReference>
<dbReference type="GO" id="GO:0071949">
    <property type="term" value="F:FAD binding"/>
    <property type="evidence" value="ECO:0007669"/>
    <property type="project" value="InterPro"/>
</dbReference>
<organism evidence="3 4">
    <name type="scientific">Williamsia marianensis</name>
    <dbReference type="NCBI Taxonomy" id="85044"/>
    <lineage>
        <taxon>Bacteria</taxon>
        <taxon>Bacillati</taxon>
        <taxon>Actinomycetota</taxon>
        <taxon>Actinomycetes</taxon>
        <taxon>Mycobacteriales</taxon>
        <taxon>Nocardiaceae</taxon>
        <taxon>Williamsia</taxon>
    </lineage>
</organism>
<dbReference type="InterPro" id="IPR051312">
    <property type="entry name" value="Diverse_Substr_Oxidored"/>
</dbReference>